<keyword evidence="1" id="KW-1133">Transmembrane helix</keyword>
<dbReference type="AlphaFoldDB" id="A0A8J3NNL9"/>
<feature type="transmembrane region" description="Helical" evidence="1">
    <location>
        <begin position="104"/>
        <end position="126"/>
    </location>
</feature>
<feature type="transmembrane region" description="Helical" evidence="1">
    <location>
        <begin position="12"/>
        <end position="28"/>
    </location>
</feature>
<keyword evidence="1" id="KW-0812">Transmembrane</keyword>
<feature type="transmembrane region" description="Helical" evidence="1">
    <location>
        <begin position="66"/>
        <end position="84"/>
    </location>
</feature>
<keyword evidence="1" id="KW-0472">Membrane</keyword>
<reference evidence="2 3" key="1">
    <citation type="submission" date="2021-01" db="EMBL/GenBank/DDBJ databases">
        <title>Whole genome shotgun sequence of Catellatospora bangladeshensis NBRC 107357.</title>
        <authorList>
            <person name="Komaki H."/>
            <person name="Tamura T."/>
        </authorList>
    </citation>
    <scope>NUCLEOTIDE SEQUENCE [LARGE SCALE GENOMIC DNA]</scope>
    <source>
        <strain evidence="2 3">NBRC 107357</strain>
    </source>
</reference>
<organism evidence="2 3">
    <name type="scientific">Catellatospora bangladeshensis</name>
    <dbReference type="NCBI Taxonomy" id="310355"/>
    <lineage>
        <taxon>Bacteria</taxon>
        <taxon>Bacillati</taxon>
        <taxon>Actinomycetota</taxon>
        <taxon>Actinomycetes</taxon>
        <taxon>Micromonosporales</taxon>
        <taxon>Micromonosporaceae</taxon>
        <taxon>Catellatospora</taxon>
    </lineage>
</organism>
<keyword evidence="3" id="KW-1185">Reference proteome</keyword>
<sequence length="229" mass="24866">MRAIVASPASWWRLALVTVGVLGLLSGTHRLTFYTSQTTVVALGYFGGVLYWSVRRGTSDPAAPRLRGAVTLWIMITMLVSHFVNNHGENPLPGLADPDPATALVNRSTFLLHYVLPLMVLADWLAFGPRRVTRWSDLPLWLIWPTAYVVLSVFRAFAFPTAENRYPYGFLDPTEGGYGSVLIGVLRLAVGIALLGAALIGVDRLLGRGSGHADRPEEAAEPSVRISAA</sequence>
<proteinExistence type="predicted"/>
<evidence type="ECO:0000256" key="1">
    <source>
        <dbReference type="SAM" id="Phobius"/>
    </source>
</evidence>
<dbReference type="Proteomes" id="UP000601223">
    <property type="component" value="Unassembled WGS sequence"/>
</dbReference>
<comment type="caution">
    <text evidence="2">The sequence shown here is derived from an EMBL/GenBank/DDBJ whole genome shotgun (WGS) entry which is preliminary data.</text>
</comment>
<dbReference type="RefSeq" id="WP_203757105.1">
    <property type="nucleotide sequence ID" value="NZ_BONF01000063.1"/>
</dbReference>
<dbReference type="NCBIfam" id="NF038065">
    <property type="entry name" value="Pr6Pr"/>
    <property type="match status" value="1"/>
</dbReference>
<feature type="transmembrane region" description="Helical" evidence="1">
    <location>
        <begin position="178"/>
        <end position="202"/>
    </location>
</feature>
<evidence type="ECO:0000313" key="3">
    <source>
        <dbReference type="Proteomes" id="UP000601223"/>
    </source>
</evidence>
<evidence type="ECO:0008006" key="4">
    <source>
        <dbReference type="Google" id="ProtNLM"/>
    </source>
</evidence>
<protein>
    <recommendedName>
        <fullName evidence="4">Pr6Pr family membrane protein</fullName>
    </recommendedName>
</protein>
<accession>A0A8J3NNL9</accession>
<name>A0A8J3NNL9_9ACTN</name>
<gene>
    <name evidence="2" type="ORF">Cba03nite_75970</name>
</gene>
<dbReference type="InterPro" id="IPR049713">
    <property type="entry name" value="Pr6Pr-like"/>
</dbReference>
<feature type="transmembrane region" description="Helical" evidence="1">
    <location>
        <begin position="138"/>
        <end position="158"/>
    </location>
</feature>
<evidence type="ECO:0000313" key="2">
    <source>
        <dbReference type="EMBL" id="GIF86248.1"/>
    </source>
</evidence>
<feature type="transmembrane region" description="Helical" evidence="1">
    <location>
        <begin position="34"/>
        <end position="54"/>
    </location>
</feature>
<dbReference type="EMBL" id="BONF01000063">
    <property type="protein sequence ID" value="GIF86248.1"/>
    <property type="molecule type" value="Genomic_DNA"/>
</dbReference>